<keyword evidence="3" id="KW-1185">Reference proteome</keyword>
<dbReference type="Pfam" id="PF12728">
    <property type="entry name" value="HTH_17"/>
    <property type="match status" value="1"/>
</dbReference>
<dbReference type="STRING" id="1296565.SAMN05660657_03218"/>
<dbReference type="InterPro" id="IPR041657">
    <property type="entry name" value="HTH_17"/>
</dbReference>
<organism evidence="2 3">
    <name type="scientific">Geodermatophilus amargosae</name>
    <dbReference type="NCBI Taxonomy" id="1296565"/>
    <lineage>
        <taxon>Bacteria</taxon>
        <taxon>Bacillati</taxon>
        <taxon>Actinomycetota</taxon>
        <taxon>Actinomycetes</taxon>
        <taxon>Geodermatophilales</taxon>
        <taxon>Geodermatophilaceae</taxon>
        <taxon>Geodermatophilus</taxon>
    </lineage>
</organism>
<sequence>MASTRRPIPDGYVSIKQAAGILGCTAMTVYRMFERGQLQKLKDPRNRHNVLIKASEVRALASAEPVVV</sequence>
<proteinExistence type="predicted"/>
<feature type="domain" description="Helix-turn-helix" evidence="1">
    <location>
        <begin position="12"/>
        <end position="61"/>
    </location>
</feature>
<accession>A0A1I7B0S3</accession>
<evidence type="ECO:0000313" key="3">
    <source>
        <dbReference type="Proteomes" id="UP000199546"/>
    </source>
</evidence>
<name>A0A1I7B0S3_9ACTN</name>
<dbReference type="Proteomes" id="UP000199546">
    <property type="component" value="Unassembled WGS sequence"/>
</dbReference>
<reference evidence="3" key="1">
    <citation type="submission" date="2016-10" db="EMBL/GenBank/DDBJ databases">
        <authorList>
            <person name="Varghese N."/>
            <person name="Submissions S."/>
        </authorList>
    </citation>
    <scope>NUCLEOTIDE SEQUENCE [LARGE SCALE GENOMIC DNA]</scope>
    <source>
        <strain evidence="3">DSM 46136</strain>
    </source>
</reference>
<evidence type="ECO:0000313" key="2">
    <source>
        <dbReference type="EMBL" id="SFT80783.1"/>
    </source>
</evidence>
<dbReference type="EMBL" id="FPBA01000011">
    <property type="protein sequence ID" value="SFT80783.1"/>
    <property type="molecule type" value="Genomic_DNA"/>
</dbReference>
<evidence type="ECO:0000259" key="1">
    <source>
        <dbReference type="Pfam" id="PF12728"/>
    </source>
</evidence>
<gene>
    <name evidence="2" type="ORF">SAMN05660657_03218</name>
</gene>
<protein>
    <submittedName>
        <fullName evidence="2">DNA binding domain-containing protein, excisionase family</fullName>
    </submittedName>
</protein>
<dbReference type="AlphaFoldDB" id="A0A1I7B0S3"/>